<evidence type="ECO:0000313" key="6">
    <source>
        <dbReference type="Proteomes" id="UP000582646"/>
    </source>
</evidence>
<keyword evidence="6" id="KW-1185">Reference proteome</keyword>
<dbReference type="Pfam" id="PF24088">
    <property type="entry name" value="DUF7373"/>
    <property type="match status" value="1"/>
</dbReference>
<feature type="domain" description="DUF7373" evidence="3">
    <location>
        <begin position="52"/>
        <end position="231"/>
    </location>
</feature>
<reference evidence="5 6" key="1">
    <citation type="submission" date="2020-04" db="EMBL/GenBank/DDBJ databases">
        <title>MicrobeNet Type strains.</title>
        <authorList>
            <person name="Nicholson A.C."/>
        </authorList>
    </citation>
    <scope>NUCLEOTIDE SEQUENCE [LARGE SCALE GENOMIC DNA]</scope>
    <source>
        <strain evidence="5 6">DSM 44113</strain>
    </source>
</reference>
<feature type="chain" id="PRO_5032321068" description="Lipoprotein" evidence="2">
    <location>
        <begin position="21"/>
        <end position="404"/>
    </location>
</feature>
<protein>
    <recommendedName>
        <fullName evidence="7">Lipoprotein</fullName>
    </recommendedName>
</protein>
<dbReference type="Pfam" id="PF24092">
    <property type="entry name" value="DUF7373_C"/>
    <property type="match status" value="1"/>
</dbReference>
<dbReference type="PROSITE" id="PS51257">
    <property type="entry name" value="PROKAR_LIPOPROTEIN"/>
    <property type="match status" value="1"/>
</dbReference>
<evidence type="ECO:0000256" key="2">
    <source>
        <dbReference type="SAM" id="SignalP"/>
    </source>
</evidence>
<proteinExistence type="predicted"/>
<evidence type="ECO:0008006" key="7">
    <source>
        <dbReference type="Google" id="ProtNLM"/>
    </source>
</evidence>
<organism evidence="5 6">
    <name type="scientific">Tsukamurella spumae</name>
    <dbReference type="NCBI Taxonomy" id="44753"/>
    <lineage>
        <taxon>Bacteria</taxon>
        <taxon>Bacillati</taxon>
        <taxon>Actinomycetota</taxon>
        <taxon>Actinomycetes</taxon>
        <taxon>Mycobacteriales</taxon>
        <taxon>Tsukamurellaceae</taxon>
        <taxon>Tsukamurella</taxon>
    </lineage>
</organism>
<dbReference type="RefSeq" id="WP_168544563.1">
    <property type="nucleotide sequence ID" value="NZ_BAAAKS010000002.1"/>
</dbReference>
<accession>A0A846WX79</accession>
<dbReference type="Proteomes" id="UP000582646">
    <property type="component" value="Unassembled WGS sequence"/>
</dbReference>
<name>A0A846WX79_9ACTN</name>
<dbReference type="InterPro" id="IPR055797">
    <property type="entry name" value="DUF7373"/>
</dbReference>
<feature type="compositionally biased region" description="Polar residues" evidence="1">
    <location>
        <begin position="329"/>
        <end position="341"/>
    </location>
</feature>
<evidence type="ECO:0000313" key="5">
    <source>
        <dbReference type="EMBL" id="NKY17474.1"/>
    </source>
</evidence>
<evidence type="ECO:0000259" key="4">
    <source>
        <dbReference type="Pfam" id="PF24092"/>
    </source>
</evidence>
<evidence type="ECO:0000259" key="3">
    <source>
        <dbReference type="Pfam" id="PF24088"/>
    </source>
</evidence>
<feature type="region of interest" description="Disordered" evidence="1">
    <location>
        <begin position="329"/>
        <end position="351"/>
    </location>
</feature>
<sequence>MKRTCAVVALCMLLAGCSTAIPGEPVADPSALKLDTGNYATTPRTVAAIAAADAWQQEGFNMAEAVVAPFDIRPTLTVQSTAIETFSTSIIHPVQMVDFRDERKSDGFLTRDQTLKLLGTSFQTGFLAEAADNATDPAVHLRSGLLRFQDSDAAARALQIMRDSAAETPAEIAKVRGAAVVANYPTFGRTRLAAAAQVGNLIAVSSATTRAATDAPELVSSILEAQVTKATTYRQGAPLGQYRLIPMDKDGIMSRTLPSSVEAEPSVLGLSSRVHFADGYRSTRTHYMMTLDRDWYDKATRNGIDLVAWTSESVVYRVRDRASAYAFANSSPDGVTTTSAPPESGDNRIPGLPRNANVCVHTTTSTGCTAIVGRYLVNSVHKTLQQARQATAALYMINKAAGEN</sequence>
<comment type="caution">
    <text evidence="5">The sequence shown here is derived from an EMBL/GenBank/DDBJ whole genome shotgun (WGS) entry which is preliminary data.</text>
</comment>
<dbReference type="AlphaFoldDB" id="A0A846WX79"/>
<feature type="signal peptide" evidence="2">
    <location>
        <begin position="1"/>
        <end position="20"/>
    </location>
</feature>
<evidence type="ECO:0000256" key="1">
    <source>
        <dbReference type="SAM" id="MobiDB-lite"/>
    </source>
</evidence>
<keyword evidence="2" id="KW-0732">Signal</keyword>
<feature type="domain" description="DUF7373" evidence="4">
    <location>
        <begin position="287"/>
        <end position="396"/>
    </location>
</feature>
<dbReference type="EMBL" id="JAAXOQ010000003">
    <property type="protein sequence ID" value="NKY17474.1"/>
    <property type="molecule type" value="Genomic_DNA"/>
</dbReference>
<gene>
    <name evidence="5" type="ORF">HF999_03665</name>
</gene>
<dbReference type="InterPro" id="IPR056463">
    <property type="entry name" value="DUF7373_C"/>
</dbReference>